<protein>
    <submittedName>
        <fullName evidence="2">Uncharacterized protein</fullName>
    </submittedName>
</protein>
<evidence type="ECO:0000313" key="2">
    <source>
        <dbReference type="EMBL" id="OEF23293.1"/>
    </source>
</evidence>
<dbReference type="RefSeq" id="WP_017026260.1">
    <property type="nucleotide sequence ID" value="NZ_AJYK02000095.1"/>
</dbReference>
<dbReference type="STRING" id="1188252.A1QC_12385"/>
<reference evidence="2 3" key="1">
    <citation type="journal article" date="2012" name="Science">
        <title>Ecological populations of bacteria act as socially cohesive units of antibiotic production and resistance.</title>
        <authorList>
            <person name="Cordero O.X."/>
            <person name="Wildschutte H."/>
            <person name="Kirkup B."/>
            <person name="Proehl S."/>
            <person name="Ngo L."/>
            <person name="Hussain F."/>
            <person name="Le Roux F."/>
            <person name="Mincer T."/>
            <person name="Polz M.F."/>
        </authorList>
    </citation>
    <scope>NUCLEOTIDE SEQUENCE [LARGE SCALE GENOMIC DNA]</scope>
    <source>
        <strain evidence="2 3">1S-45</strain>
    </source>
</reference>
<dbReference type="EMBL" id="AJYK02000095">
    <property type="protein sequence ID" value="OEF23293.1"/>
    <property type="molecule type" value="Genomic_DNA"/>
</dbReference>
<evidence type="ECO:0000256" key="1">
    <source>
        <dbReference type="SAM" id="Phobius"/>
    </source>
</evidence>
<name>A0A1E5DZJ6_9VIBR</name>
<dbReference type="AlphaFoldDB" id="A0A1E5DZJ6"/>
<keyword evidence="3" id="KW-1185">Reference proteome</keyword>
<comment type="caution">
    <text evidence="2">The sequence shown here is derived from an EMBL/GenBank/DDBJ whole genome shotgun (WGS) entry which is preliminary data.</text>
</comment>
<evidence type="ECO:0000313" key="3">
    <source>
        <dbReference type="Proteomes" id="UP000094070"/>
    </source>
</evidence>
<keyword evidence="1" id="KW-0812">Transmembrane</keyword>
<feature type="transmembrane region" description="Helical" evidence="1">
    <location>
        <begin position="46"/>
        <end position="70"/>
    </location>
</feature>
<keyword evidence="1" id="KW-1133">Transmembrane helix</keyword>
<proteinExistence type="predicted"/>
<keyword evidence="1" id="KW-0472">Membrane</keyword>
<accession>A0A1E5DZJ6</accession>
<dbReference type="Proteomes" id="UP000094070">
    <property type="component" value="Unassembled WGS sequence"/>
</dbReference>
<organism evidence="2 3">
    <name type="scientific">Vibrio rumoiensis 1S-45</name>
    <dbReference type="NCBI Taxonomy" id="1188252"/>
    <lineage>
        <taxon>Bacteria</taxon>
        <taxon>Pseudomonadati</taxon>
        <taxon>Pseudomonadota</taxon>
        <taxon>Gammaproteobacteria</taxon>
        <taxon>Vibrionales</taxon>
        <taxon>Vibrionaceae</taxon>
        <taxon>Vibrio</taxon>
    </lineage>
</organism>
<sequence>MIKILLAGVFIVSFFSLFSFFSTDDCLDHGGSAQQFGLLCEGAEPLYQNITMPLLGIIILLSALATRVGWKLMIWLKNRI</sequence>
<gene>
    <name evidence="2" type="ORF">A1QC_12385</name>
</gene>